<dbReference type="InterPro" id="IPR051013">
    <property type="entry name" value="MBL_superfamily_lactonases"/>
</dbReference>
<name>A0A7L9WPG3_9RHOB</name>
<dbReference type="AlphaFoldDB" id="A0A7L9WPG3"/>
<dbReference type="PANTHER" id="PTHR42978">
    <property type="entry name" value="QUORUM-QUENCHING LACTONASE YTNP-RELATED-RELATED"/>
    <property type="match status" value="1"/>
</dbReference>
<dbReference type="Gene3D" id="3.60.15.10">
    <property type="entry name" value="Ribonuclease Z/Hydroxyacylglutathione hydrolase-like"/>
    <property type="match status" value="1"/>
</dbReference>
<keyword evidence="7" id="KW-1185">Reference proteome</keyword>
<dbReference type="EMBL" id="CP045201">
    <property type="protein sequence ID" value="QOL81398.1"/>
    <property type="molecule type" value="Genomic_DNA"/>
</dbReference>
<dbReference type="InterPro" id="IPR001279">
    <property type="entry name" value="Metallo-B-lactamas"/>
</dbReference>
<evidence type="ECO:0000259" key="5">
    <source>
        <dbReference type="SMART" id="SM00849"/>
    </source>
</evidence>
<dbReference type="CDD" id="cd16277">
    <property type="entry name" value="metallo-hydrolase-like_MBL-fold"/>
    <property type="match status" value="1"/>
</dbReference>
<keyword evidence="3 6" id="KW-0378">Hydrolase</keyword>
<dbReference type="RefSeq" id="WP_193079316.1">
    <property type="nucleotide sequence ID" value="NZ_CP045201.1"/>
</dbReference>
<evidence type="ECO:0000256" key="4">
    <source>
        <dbReference type="ARBA" id="ARBA00022833"/>
    </source>
</evidence>
<dbReference type="SUPFAM" id="SSF56281">
    <property type="entry name" value="Metallo-hydrolase/oxidoreductase"/>
    <property type="match status" value="1"/>
</dbReference>
<evidence type="ECO:0000256" key="3">
    <source>
        <dbReference type="ARBA" id="ARBA00022801"/>
    </source>
</evidence>
<dbReference type="GO" id="GO:0046872">
    <property type="term" value="F:metal ion binding"/>
    <property type="evidence" value="ECO:0007669"/>
    <property type="project" value="UniProtKB-KW"/>
</dbReference>
<dbReference type="Pfam" id="PF00753">
    <property type="entry name" value="Lactamase_B"/>
    <property type="match status" value="1"/>
</dbReference>
<comment type="similarity">
    <text evidence="1">Belongs to the metallo-beta-lactamase superfamily.</text>
</comment>
<evidence type="ECO:0000313" key="7">
    <source>
        <dbReference type="Proteomes" id="UP000594118"/>
    </source>
</evidence>
<gene>
    <name evidence="6" type="ORF">F3W81_11565</name>
</gene>
<dbReference type="InterPro" id="IPR036866">
    <property type="entry name" value="RibonucZ/Hydroxyglut_hydro"/>
</dbReference>
<sequence length="298" mass="32872">MVALGPHATLERVIDLDPFRLPLDFLFPDARLDALEGARDWLAPHHIDFDRAEVLLGVQSHLLRINGRIILIDSCVGEHKSRPSRADWHMRAGTGYLARLAAHGVTPADVDVVFCTHLHADHIGWNTRLEDGRWVPTFPNARYLIGKAELAHWLTHAAANHGAFNDSVAPLLDAGCVDTVEDGADLGGHMHLEARLSVTDLPGHSPGQTGLILQSPGTRAIFCGDAIHSPAQLVRPDWSSQFCHDPLQAARTRQHLLAEAHDTDSLLIPAHLRDAIAFRARPKQSGGREIWEPQWLQD</sequence>
<reference evidence="6 7" key="1">
    <citation type="submission" date="2019-10" db="EMBL/GenBank/DDBJ databases">
        <title>Pseudopuniceibacterium sp. HQ09 islated from Antarctica.</title>
        <authorList>
            <person name="Liao L."/>
            <person name="Su S."/>
            <person name="Chen B."/>
            <person name="Yu Y."/>
        </authorList>
    </citation>
    <scope>NUCLEOTIDE SEQUENCE [LARGE SCALE GENOMIC DNA]</scope>
    <source>
        <strain evidence="6 7">HQ09</strain>
    </source>
</reference>
<dbReference type="PANTHER" id="PTHR42978:SF6">
    <property type="entry name" value="QUORUM-QUENCHING LACTONASE YTNP-RELATED"/>
    <property type="match status" value="1"/>
</dbReference>
<organism evidence="6 7">
    <name type="scientific">Pseudooceanicola spongiae</name>
    <dbReference type="NCBI Taxonomy" id="2613965"/>
    <lineage>
        <taxon>Bacteria</taxon>
        <taxon>Pseudomonadati</taxon>
        <taxon>Pseudomonadota</taxon>
        <taxon>Alphaproteobacteria</taxon>
        <taxon>Rhodobacterales</taxon>
        <taxon>Paracoccaceae</taxon>
        <taxon>Pseudooceanicola</taxon>
    </lineage>
</organism>
<dbReference type="KEGG" id="pshq:F3W81_11565"/>
<evidence type="ECO:0000313" key="6">
    <source>
        <dbReference type="EMBL" id="QOL81398.1"/>
    </source>
</evidence>
<evidence type="ECO:0000256" key="2">
    <source>
        <dbReference type="ARBA" id="ARBA00022723"/>
    </source>
</evidence>
<keyword evidence="4" id="KW-0862">Zinc</keyword>
<keyword evidence="2" id="KW-0479">Metal-binding</keyword>
<feature type="domain" description="Metallo-beta-lactamase" evidence="5">
    <location>
        <begin position="57"/>
        <end position="271"/>
    </location>
</feature>
<evidence type="ECO:0000256" key="1">
    <source>
        <dbReference type="ARBA" id="ARBA00007749"/>
    </source>
</evidence>
<dbReference type="SMART" id="SM00849">
    <property type="entry name" value="Lactamase_B"/>
    <property type="match status" value="1"/>
</dbReference>
<protein>
    <submittedName>
        <fullName evidence="6">MBL fold metallo-hydrolase</fullName>
    </submittedName>
</protein>
<accession>A0A7L9WPG3</accession>
<proteinExistence type="inferred from homology"/>
<dbReference type="GO" id="GO:0016787">
    <property type="term" value="F:hydrolase activity"/>
    <property type="evidence" value="ECO:0007669"/>
    <property type="project" value="UniProtKB-KW"/>
</dbReference>
<dbReference type="Proteomes" id="UP000594118">
    <property type="component" value="Chromosome"/>
</dbReference>